<organism evidence="1 2">
    <name type="scientific">Lacticaseibacillus pantheris DSM 15945 = JCM 12539 = NBRC 106106</name>
    <dbReference type="NCBI Taxonomy" id="1423783"/>
    <lineage>
        <taxon>Bacteria</taxon>
        <taxon>Bacillati</taxon>
        <taxon>Bacillota</taxon>
        <taxon>Bacilli</taxon>
        <taxon>Lactobacillales</taxon>
        <taxon>Lactobacillaceae</taxon>
        <taxon>Lacticaseibacillus</taxon>
    </lineage>
</organism>
<dbReference type="PATRIC" id="fig|1423783.4.peg.173"/>
<protein>
    <submittedName>
        <fullName evidence="1">HAD superfamily hydrolase</fullName>
    </submittedName>
</protein>
<dbReference type="GO" id="GO:0000287">
    <property type="term" value="F:magnesium ion binding"/>
    <property type="evidence" value="ECO:0007669"/>
    <property type="project" value="TreeGrafter"/>
</dbReference>
<dbReference type="Gene3D" id="3.30.1240.10">
    <property type="match status" value="1"/>
</dbReference>
<evidence type="ECO:0000313" key="1">
    <source>
        <dbReference type="EMBL" id="KRL86965.1"/>
    </source>
</evidence>
<name>A0A0R1U7C9_9LACO</name>
<dbReference type="RefSeq" id="WP_056956355.1">
    <property type="nucleotide sequence ID" value="NZ_AZFJ01000036.1"/>
</dbReference>
<dbReference type="PANTHER" id="PTHR10000">
    <property type="entry name" value="PHOSPHOSERINE PHOSPHATASE"/>
    <property type="match status" value="1"/>
</dbReference>
<accession>A0A0R1U7C9</accession>
<dbReference type="PANTHER" id="PTHR10000:SF8">
    <property type="entry name" value="HAD SUPERFAMILY HYDROLASE-LIKE, TYPE 3"/>
    <property type="match status" value="1"/>
</dbReference>
<keyword evidence="1" id="KW-0378">Hydrolase</keyword>
<gene>
    <name evidence="1" type="ORF">FC50_GL000165</name>
</gene>
<dbReference type="Pfam" id="PF08282">
    <property type="entry name" value="Hydrolase_3"/>
    <property type="match status" value="1"/>
</dbReference>
<dbReference type="EMBL" id="AZFJ01000036">
    <property type="protein sequence ID" value="KRL86965.1"/>
    <property type="molecule type" value="Genomic_DNA"/>
</dbReference>
<dbReference type="Proteomes" id="UP000051922">
    <property type="component" value="Unassembled WGS sequence"/>
</dbReference>
<dbReference type="NCBIfam" id="TIGR01484">
    <property type="entry name" value="HAD-SF-IIB"/>
    <property type="match status" value="1"/>
</dbReference>
<dbReference type="GO" id="GO:0005829">
    <property type="term" value="C:cytosol"/>
    <property type="evidence" value="ECO:0007669"/>
    <property type="project" value="TreeGrafter"/>
</dbReference>
<reference evidence="1 2" key="1">
    <citation type="journal article" date="2015" name="Genome Announc.">
        <title>Expanding the biotechnology potential of lactobacilli through comparative genomics of 213 strains and associated genera.</title>
        <authorList>
            <person name="Sun Z."/>
            <person name="Harris H.M."/>
            <person name="McCann A."/>
            <person name="Guo C."/>
            <person name="Argimon S."/>
            <person name="Zhang W."/>
            <person name="Yang X."/>
            <person name="Jeffery I.B."/>
            <person name="Cooney J.C."/>
            <person name="Kagawa T.F."/>
            <person name="Liu W."/>
            <person name="Song Y."/>
            <person name="Salvetti E."/>
            <person name="Wrobel A."/>
            <person name="Rasinkangas P."/>
            <person name="Parkhill J."/>
            <person name="Rea M.C."/>
            <person name="O'Sullivan O."/>
            <person name="Ritari J."/>
            <person name="Douillard F.P."/>
            <person name="Paul Ross R."/>
            <person name="Yang R."/>
            <person name="Briner A.E."/>
            <person name="Felis G.E."/>
            <person name="de Vos W.M."/>
            <person name="Barrangou R."/>
            <person name="Klaenhammer T.R."/>
            <person name="Caufield P.W."/>
            <person name="Cui Y."/>
            <person name="Zhang H."/>
            <person name="O'Toole P.W."/>
        </authorList>
    </citation>
    <scope>NUCLEOTIDE SEQUENCE [LARGE SCALE GENOMIC DNA]</scope>
    <source>
        <strain evidence="1 2">DSM 15945</strain>
    </source>
</reference>
<proteinExistence type="predicted"/>
<dbReference type="InterPro" id="IPR023214">
    <property type="entry name" value="HAD_sf"/>
</dbReference>
<evidence type="ECO:0000313" key="2">
    <source>
        <dbReference type="Proteomes" id="UP000051922"/>
    </source>
</evidence>
<dbReference type="OrthoDB" id="9781413at2"/>
<keyword evidence="2" id="KW-1185">Reference proteome</keyword>
<comment type="caution">
    <text evidence="1">The sequence shown here is derived from an EMBL/GenBank/DDBJ whole genome shotgun (WGS) entry which is preliminary data.</text>
</comment>
<dbReference type="AlphaFoldDB" id="A0A0R1U7C9"/>
<dbReference type="STRING" id="1423783.FC50_GL000165"/>
<dbReference type="Gene3D" id="3.40.50.1000">
    <property type="entry name" value="HAD superfamily/HAD-like"/>
    <property type="match status" value="1"/>
</dbReference>
<dbReference type="InterPro" id="IPR006379">
    <property type="entry name" value="HAD-SF_hydro_IIB"/>
</dbReference>
<sequence length="273" mass="30474">MIVLAGTDLDGTFFNNQSRISDYNRQAVRDWVQSGRDFAICSGRSLPTVSQLFSHDLRVPGYKVCLNGGIVYDKDDQPIMRRPLDNAVVLAAFHVAKHYLARIVFFAEHHAVSYTPGIMGRVRGNWHNGETIKITREDDLVRMLTVDHVQFYKFTFNGIFGNGFSFALAMKKIAALPIHLSRSNRFFYEANAPHTTKASALHTIATTTGRSMANFMCFGDYENDLEMIRDVGYGVAMANAIPKIKAVARLQTVDHDDDGVGKMLHAVLAGKIQ</sequence>
<dbReference type="GO" id="GO:0016791">
    <property type="term" value="F:phosphatase activity"/>
    <property type="evidence" value="ECO:0007669"/>
    <property type="project" value="TreeGrafter"/>
</dbReference>
<dbReference type="SUPFAM" id="SSF56784">
    <property type="entry name" value="HAD-like"/>
    <property type="match status" value="1"/>
</dbReference>
<dbReference type="InterPro" id="IPR036412">
    <property type="entry name" value="HAD-like_sf"/>
</dbReference>